<keyword evidence="4" id="KW-0732">Signal</keyword>
<reference evidence="5" key="2">
    <citation type="submission" date="2022-05" db="EMBL/GenBank/DDBJ databases">
        <authorList>
            <person name="Segura Leon O.L."/>
            <person name="Torres Huerta B."/>
            <person name="Meza Hernandez S.J."/>
        </authorList>
    </citation>
    <scope>NUCLEOTIDE SEQUENCE</scope>
</reference>
<feature type="chain" id="PRO_5039293735" evidence="4">
    <location>
        <begin position="19"/>
        <end position="258"/>
    </location>
</feature>
<proteinExistence type="evidence at transcript level"/>
<comment type="similarity">
    <text evidence="2">Belongs to the PBP/GOBP family.</text>
</comment>
<accession>A0A9E8DAA9</accession>
<keyword evidence="3" id="KW-0964">Secreted</keyword>
<dbReference type="AlphaFoldDB" id="A0A9E8DAA9"/>
<name>A0A9E8DAA9_9MUSC</name>
<protein>
    <submittedName>
        <fullName evidence="5">Odorant binding protein 50a</fullName>
    </submittedName>
</protein>
<evidence type="ECO:0000256" key="3">
    <source>
        <dbReference type="ARBA" id="ARBA00022525"/>
    </source>
</evidence>
<dbReference type="SUPFAM" id="SSF47565">
    <property type="entry name" value="Insect pheromone/odorant-binding proteins"/>
    <property type="match status" value="1"/>
</dbReference>
<organism evidence="5">
    <name type="scientific">Anastrepha ludens</name>
    <name type="common">Mexican fruit fly</name>
    <dbReference type="NCBI Taxonomy" id="28586"/>
    <lineage>
        <taxon>Eukaryota</taxon>
        <taxon>Metazoa</taxon>
        <taxon>Ecdysozoa</taxon>
        <taxon>Arthropoda</taxon>
        <taxon>Hexapoda</taxon>
        <taxon>Insecta</taxon>
        <taxon>Pterygota</taxon>
        <taxon>Neoptera</taxon>
        <taxon>Endopterygota</taxon>
        <taxon>Diptera</taxon>
        <taxon>Brachycera</taxon>
        <taxon>Muscomorpha</taxon>
        <taxon>Tephritoidea</taxon>
        <taxon>Tephritidae</taxon>
        <taxon>Anastrepha</taxon>
    </lineage>
</organism>
<evidence type="ECO:0000256" key="2">
    <source>
        <dbReference type="ARBA" id="ARBA00008098"/>
    </source>
</evidence>
<dbReference type="Pfam" id="PF01395">
    <property type="entry name" value="PBP_GOBP"/>
    <property type="match status" value="1"/>
</dbReference>
<dbReference type="InterPro" id="IPR052295">
    <property type="entry name" value="Odorant-binding_protein"/>
</dbReference>
<comment type="subcellular location">
    <subcellularLocation>
        <location evidence="1">Secreted</location>
    </subcellularLocation>
</comment>
<evidence type="ECO:0000313" key="5">
    <source>
        <dbReference type="EMBL" id="UZH23335.1"/>
    </source>
</evidence>
<dbReference type="EMBL" id="ON419951">
    <property type="protein sequence ID" value="UZH23335.1"/>
    <property type="molecule type" value="mRNA"/>
</dbReference>
<dbReference type="GO" id="GO:0005549">
    <property type="term" value="F:odorant binding"/>
    <property type="evidence" value="ECO:0007669"/>
    <property type="project" value="InterPro"/>
</dbReference>
<dbReference type="InterPro" id="IPR036728">
    <property type="entry name" value="PBP_GOBP_sf"/>
</dbReference>
<evidence type="ECO:0000256" key="1">
    <source>
        <dbReference type="ARBA" id="ARBA00004613"/>
    </source>
</evidence>
<reference evidence="5" key="1">
    <citation type="journal article" date="2022" name="Int. J. Mol. Sci.">
        <title>Identification of Candidate Chemosensory Gene Families by Head Transcriptomes Analysis in the Mexican Fruit Fly, Anastrepha ludens Loew (Diptera: Tephritidae).</title>
        <authorList>
            <person name="Segura-Leon O.L."/>
            <person name="Torres-Huerta B."/>
            <person name="Estrada-Perez A.R."/>
            <person name="Cibrian-Tovar J."/>
            <person name="Hernandez-Hernandez F.C."/>
            <person name="Cruz-Jaramillo J.L."/>
            <person name="Meza-Hernandez J.S."/>
            <person name="Sanchez-Galicia F."/>
        </authorList>
    </citation>
    <scope>NUCLEOTIDE SEQUENCE</scope>
</reference>
<dbReference type="Gene3D" id="1.10.238.270">
    <property type="match status" value="1"/>
</dbReference>
<dbReference type="GO" id="GO:0005576">
    <property type="term" value="C:extracellular region"/>
    <property type="evidence" value="ECO:0007669"/>
    <property type="project" value="UniProtKB-SubCell"/>
</dbReference>
<sequence>MKCLVSLLLLAALLGVNAYEFDDSTFNEYLFKELQSLQDDDIADDLPTHRARRETEVENSAEKEAKECAKHNWKKDMHCCKGSNVNDEQLELFMNVKKECIAELKGEPADDAYDPFNCDKMQQVKEQMICVAECVGKKFHSIDENGQFKRDVILEQLRKQIGDVQWKKDAIEGYVDKCLAEVKEKHEQLEKAGKLSEGCSRCPLAFSGCMWREFWNGCPAELHVDTPKCNKLRERVTKNDIQFFGKHLLFKYYPNSME</sequence>
<dbReference type="InterPro" id="IPR006170">
    <property type="entry name" value="PBP/GOBP"/>
</dbReference>
<dbReference type="PANTHER" id="PTHR21066:SF17">
    <property type="entry name" value="AGAP011368-PA"/>
    <property type="match status" value="1"/>
</dbReference>
<gene>
    <name evidence="5" type="primary">OBP50a</name>
</gene>
<evidence type="ECO:0000256" key="4">
    <source>
        <dbReference type="SAM" id="SignalP"/>
    </source>
</evidence>
<dbReference type="PANTHER" id="PTHR21066">
    <property type="entry name" value="ODORANT-BINDING PROTEIN 59A-RELATED"/>
    <property type="match status" value="1"/>
</dbReference>
<feature type="signal peptide" evidence="4">
    <location>
        <begin position="1"/>
        <end position="18"/>
    </location>
</feature>